<gene>
    <name evidence="15" type="ORF">PPRIM_AZ9-3.1.T1390005</name>
</gene>
<dbReference type="GO" id="GO:0006508">
    <property type="term" value="P:proteolysis"/>
    <property type="evidence" value="ECO:0007669"/>
    <property type="project" value="UniProtKB-KW"/>
</dbReference>
<comment type="catalytic activity">
    <reaction evidence="9">
        <text>Specificity close to that of papain. As compared to cathepsin B, cathepsin L exhibits higher activity toward protein substrates, but has little activity on Z-Arg-Arg-NHMec, and no peptidyl-dipeptidase activity.</text>
        <dbReference type="EC" id="3.4.22.15"/>
    </reaction>
</comment>
<keyword evidence="5" id="KW-0378">Hydrolase</keyword>
<evidence type="ECO:0000256" key="12">
    <source>
        <dbReference type="SAM" id="SignalP"/>
    </source>
</evidence>
<evidence type="ECO:0000256" key="10">
    <source>
        <dbReference type="ARBA" id="ARBA00038911"/>
    </source>
</evidence>
<evidence type="ECO:0000256" key="6">
    <source>
        <dbReference type="ARBA" id="ARBA00022807"/>
    </source>
</evidence>
<dbReference type="CDD" id="cd02248">
    <property type="entry name" value="Peptidase_C1A"/>
    <property type="match status" value="1"/>
</dbReference>
<organism evidence="15 16">
    <name type="scientific">Paramecium primaurelia</name>
    <dbReference type="NCBI Taxonomy" id="5886"/>
    <lineage>
        <taxon>Eukaryota</taxon>
        <taxon>Sar</taxon>
        <taxon>Alveolata</taxon>
        <taxon>Ciliophora</taxon>
        <taxon>Intramacronucleata</taxon>
        <taxon>Oligohymenophorea</taxon>
        <taxon>Peniculida</taxon>
        <taxon>Parameciidae</taxon>
        <taxon>Paramecium</taxon>
    </lineage>
</organism>
<dbReference type="FunFam" id="3.90.70.10:FF:000104">
    <property type="entry name" value="Cathepsin L 1"/>
    <property type="match status" value="1"/>
</dbReference>
<keyword evidence="6" id="KW-0788">Thiol protease</keyword>
<feature type="chain" id="PRO_5035844928" description="cathepsin L" evidence="12">
    <location>
        <begin position="21"/>
        <end position="308"/>
    </location>
</feature>
<evidence type="ECO:0000256" key="11">
    <source>
        <dbReference type="ARBA" id="ARBA00053662"/>
    </source>
</evidence>
<dbReference type="EMBL" id="CAJJDM010000143">
    <property type="protein sequence ID" value="CAD8108943.1"/>
    <property type="molecule type" value="Genomic_DNA"/>
</dbReference>
<dbReference type="GO" id="GO:0004197">
    <property type="term" value="F:cysteine-type endopeptidase activity"/>
    <property type="evidence" value="ECO:0007669"/>
    <property type="project" value="UniProtKB-EC"/>
</dbReference>
<feature type="domain" description="Peptidase C1A papain C-terminal" evidence="13">
    <location>
        <begin position="114"/>
        <end position="307"/>
    </location>
</feature>
<dbReference type="GO" id="GO:0005576">
    <property type="term" value="C:extracellular region"/>
    <property type="evidence" value="ECO:0007669"/>
    <property type="project" value="UniProtKB-SubCell"/>
</dbReference>
<evidence type="ECO:0000256" key="5">
    <source>
        <dbReference type="ARBA" id="ARBA00022801"/>
    </source>
</evidence>
<dbReference type="InterPro" id="IPR039417">
    <property type="entry name" value="Peptidase_C1A_papain-like"/>
</dbReference>
<dbReference type="InterPro" id="IPR013128">
    <property type="entry name" value="Peptidase_C1A"/>
</dbReference>
<dbReference type="Pfam" id="PF08246">
    <property type="entry name" value="Inhibitor_I29"/>
    <property type="match status" value="1"/>
</dbReference>
<comment type="function">
    <text evidence="11">May be involved in extracellular digestion.</text>
</comment>
<sequence length="308" mass="35085">MNKLLAMGMLSLIMIGITQYFDNSELNLQQRFEIYTRKYGKFYGPSEKIFRTKIYEERIKLFEAHNSDKTQTYTMGENQFTDLTQEEFESIYLRRRSYQKQQFENYVSTSETNLSSANWEGLTAIKDQGQCGAGWAFAAIGAVESILRIDGITDKDLSEQQLIDCDLESQGCEDGNLDNALNWVLNNGVTTATNYPYTGKTEACKRQTGLFQIKGYQKVDPNQMQPAIIKSPIAASVDGSSWIFYKSGVFNRCSFEEFNHDVLIIGFKDDGTWIVKNSWGQWWGENGIIRLPKGNSCGIQEQSFIAYA</sequence>
<evidence type="ECO:0000256" key="7">
    <source>
        <dbReference type="ARBA" id="ARBA00023145"/>
    </source>
</evidence>
<keyword evidence="3" id="KW-0645">Protease</keyword>
<evidence type="ECO:0000256" key="3">
    <source>
        <dbReference type="ARBA" id="ARBA00022670"/>
    </source>
</evidence>
<evidence type="ECO:0000313" key="16">
    <source>
        <dbReference type="Proteomes" id="UP000688137"/>
    </source>
</evidence>
<dbReference type="EC" id="3.4.22.15" evidence="10"/>
<comment type="caution">
    <text evidence="15">The sequence shown here is derived from an EMBL/GenBank/DDBJ whole genome shotgun (WGS) entry which is preliminary data.</text>
</comment>
<feature type="signal peptide" evidence="12">
    <location>
        <begin position="1"/>
        <end position="20"/>
    </location>
</feature>
<comment type="subcellular location">
    <subcellularLocation>
        <location evidence="1">Secreted</location>
    </subcellularLocation>
</comment>
<dbReference type="InterPro" id="IPR013201">
    <property type="entry name" value="Prot_inhib_I29"/>
</dbReference>
<dbReference type="InterPro" id="IPR000668">
    <property type="entry name" value="Peptidase_C1A_C"/>
</dbReference>
<evidence type="ECO:0000256" key="4">
    <source>
        <dbReference type="ARBA" id="ARBA00022729"/>
    </source>
</evidence>
<protein>
    <recommendedName>
        <fullName evidence="10">cathepsin L</fullName>
        <ecNumber evidence="10">3.4.22.15</ecNumber>
    </recommendedName>
</protein>
<keyword evidence="16" id="KW-1185">Reference proteome</keyword>
<evidence type="ECO:0000313" key="15">
    <source>
        <dbReference type="EMBL" id="CAD8108943.1"/>
    </source>
</evidence>
<dbReference type="PANTHER" id="PTHR12411">
    <property type="entry name" value="CYSTEINE PROTEASE FAMILY C1-RELATED"/>
    <property type="match status" value="1"/>
</dbReference>
<reference evidence="15" key="1">
    <citation type="submission" date="2021-01" db="EMBL/GenBank/DDBJ databases">
        <authorList>
            <consortium name="Genoscope - CEA"/>
            <person name="William W."/>
        </authorList>
    </citation>
    <scope>NUCLEOTIDE SEQUENCE</scope>
</reference>
<accession>A0A8S1Q271</accession>
<evidence type="ECO:0000256" key="2">
    <source>
        <dbReference type="ARBA" id="ARBA00022525"/>
    </source>
</evidence>
<evidence type="ECO:0000259" key="14">
    <source>
        <dbReference type="SMART" id="SM00848"/>
    </source>
</evidence>
<dbReference type="SMART" id="SM00645">
    <property type="entry name" value="Pept_C1"/>
    <property type="match status" value="1"/>
</dbReference>
<keyword evidence="2" id="KW-0964">Secreted</keyword>
<keyword evidence="8" id="KW-1015">Disulfide bond</keyword>
<keyword evidence="7" id="KW-0865">Zymogen</keyword>
<dbReference type="Pfam" id="PF00112">
    <property type="entry name" value="Peptidase_C1"/>
    <property type="match status" value="1"/>
</dbReference>
<evidence type="ECO:0000256" key="1">
    <source>
        <dbReference type="ARBA" id="ARBA00004613"/>
    </source>
</evidence>
<dbReference type="OMA" id="ENQGCED"/>
<keyword evidence="4 12" id="KW-0732">Signal</keyword>
<feature type="domain" description="Cathepsin propeptide inhibitor" evidence="14">
    <location>
        <begin position="32"/>
        <end position="88"/>
    </location>
</feature>
<dbReference type="SMART" id="SM00848">
    <property type="entry name" value="Inhibitor_I29"/>
    <property type="match status" value="1"/>
</dbReference>
<name>A0A8S1Q271_PARPR</name>
<proteinExistence type="predicted"/>
<dbReference type="Proteomes" id="UP000688137">
    <property type="component" value="Unassembled WGS sequence"/>
</dbReference>
<evidence type="ECO:0000256" key="9">
    <source>
        <dbReference type="ARBA" id="ARBA00036319"/>
    </source>
</evidence>
<dbReference type="AlphaFoldDB" id="A0A8S1Q271"/>
<evidence type="ECO:0000259" key="13">
    <source>
        <dbReference type="SMART" id="SM00645"/>
    </source>
</evidence>
<evidence type="ECO:0000256" key="8">
    <source>
        <dbReference type="ARBA" id="ARBA00023157"/>
    </source>
</evidence>